<evidence type="ECO:0000313" key="2">
    <source>
        <dbReference type="EMBL" id="OEH73705.1"/>
    </source>
</evidence>
<evidence type="ECO:0000313" key="3">
    <source>
        <dbReference type="Proteomes" id="UP000095192"/>
    </source>
</evidence>
<dbReference type="AlphaFoldDB" id="A0A1D3CR79"/>
<name>A0A1D3CR79_9EIME</name>
<feature type="compositionally biased region" description="Basic and acidic residues" evidence="1">
    <location>
        <begin position="401"/>
        <end position="413"/>
    </location>
</feature>
<sequence>MEEAEAAKRIKAQAPCYDDARGSLETTDVRGSKSNERRVHVLVNQAVTRHDGRSSSVQEVSGSLGVSSLNACMGHAPGFMPHSGQIVGVSEPQLQAATTATAAKNEGRDTHRWGLCYSVVLHPYREKRKFARIYPIPTLPALHIAKARSDPFAQSARREGGAPGRAVRGVLLLPAASFGGSHVDRGSSSNGFPPRKIDRTPLEPTQESNPSTLADTAAPSPAEFATTGADAASAHAALVHGSRATELTDASPPPASQEDAYSFHSPRSFFGDFSDGSGPLTRAVPTDGGAVRVAAQQDVEGPRQPCTYTKDSEASTPGLSSQFTTAEKLPRVTSKLHDTEQPAEEYAEQWEQKDALPPPRQDEAEAHEQLCEQKQKQAAETCTEPARVASRTSPWSESDGEWIRPKDLHREIRGAAPQESRIEVSPVHEPCPADTGVQQHNPASPYPQASQQQQRSPFCINVDPQANGSANAEGSSIEMLKRMLSDEAEEAKQRDTATSTANSPAVAPAQGKSGQQRNRLFQGLIEWHRCLLEMYGGTVEDVTRLALQVLPAHATDEHSERRLLVLQGLFDVFCLYRAHFLSSPEELLQAEALHYQWKLKRTRTLDSGGALSFQGSSSVPHAFDQRHRLKEGKEIQDLPVALRLALYGAASLALKVIRVLQLLLEINALRRGGEGRRYTLCLRLELLKLVLKMILYALMPFSFYCDEQSIFHALDTYKEKQMTAETHKSRPSYGRRTGRKIPPLPSAAATRQYVLPIAPNDEHEAAIAAAALQQIPRQWALLVILWILNELKTNLSWERLCAIGLIEANSISLFHGCPQLMERLSPIEDAELHRRLTGLPYALLRAPFFDKFLARPFEAIDFVVRRVPLLNHFNILDAFLVYRDLYFTTSNT</sequence>
<proteinExistence type="predicted"/>
<keyword evidence="3" id="KW-1185">Reference proteome</keyword>
<evidence type="ECO:0000256" key="1">
    <source>
        <dbReference type="SAM" id="MobiDB-lite"/>
    </source>
</evidence>
<feature type="compositionally biased region" description="Polar residues" evidence="1">
    <location>
        <begin position="306"/>
        <end position="325"/>
    </location>
</feature>
<dbReference type="Proteomes" id="UP000095192">
    <property type="component" value="Unassembled WGS sequence"/>
</dbReference>
<feature type="region of interest" description="Disordered" evidence="1">
    <location>
        <begin position="182"/>
        <end position="220"/>
    </location>
</feature>
<gene>
    <name evidence="2" type="ORF">cyc_00660</name>
</gene>
<feature type="region of interest" description="Disordered" evidence="1">
    <location>
        <begin position="296"/>
        <end position="455"/>
    </location>
</feature>
<dbReference type="InterPro" id="IPR013919">
    <property type="entry name" value="Pex16"/>
</dbReference>
<reference evidence="2 3" key="1">
    <citation type="journal article" date="2016" name="BMC Genomics">
        <title>Comparative genomics reveals Cyclospora cayetanensis possesses coccidia-like metabolism and invasion components but unique surface antigens.</title>
        <authorList>
            <person name="Liu S."/>
            <person name="Wang L."/>
            <person name="Zheng H."/>
            <person name="Xu Z."/>
            <person name="Roellig D.M."/>
            <person name="Li N."/>
            <person name="Frace M.A."/>
            <person name="Tang K."/>
            <person name="Arrowood M.J."/>
            <person name="Moss D.M."/>
            <person name="Zhang L."/>
            <person name="Feng Y."/>
            <person name="Xiao L."/>
        </authorList>
    </citation>
    <scope>NUCLEOTIDE SEQUENCE [LARGE SCALE GENOMIC DNA]</scope>
    <source>
        <strain evidence="2 3">CHN_HEN01</strain>
    </source>
</reference>
<evidence type="ECO:0008006" key="4">
    <source>
        <dbReference type="Google" id="ProtNLM"/>
    </source>
</evidence>
<feature type="region of interest" description="Disordered" evidence="1">
    <location>
        <begin position="487"/>
        <end position="514"/>
    </location>
</feature>
<dbReference type="Pfam" id="PF08610">
    <property type="entry name" value="Pex16"/>
    <property type="match status" value="1"/>
</dbReference>
<feature type="region of interest" description="Disordered" evidence="1">
    <location>
        <begin position="243"/>
        <end position="263"/>
    </location>
</feature>
<accession>A0A1D3CR79</accession>
<dbReference type="InParanoid" id="A0A1D3CR79"/>
<comment type="caution">
    <text evidence="2">The sequence shown here is derived from an EMBL/GenBank/DDBJ whole genome shotgun (WGS) entry which is preliminary data.</text>
</comment>
<feature type="compositionally biased region" description="Polar residues" evidence="1">
    <location>
        <begin position="203"/>
        <end position="214"/>
    </location>
</feature>
<protein>
    <recommendedName>
        <fullName evidence="4">Peroxisomal membrane protein PEX16</fullName>
    </recommendedName>
</protein>
<dbReference type="EMBL" id="JROU02002250">
    <property type="protein sequence ID" value="OEH73705.1"/>
    <property type="molecule type" value="Genomic_DNA"/>
</dbReference>
<feature type="compositionally biased region" description="Basic and acidic residues" evidence="1">
    <location>
        <begin position="350"/>
        <end position="377"/>
    </location>
</feature>
<dbReference type="VEuPathDB" id="ToxoDB:LOC34617792"/>
<dbReference type="VEuPathDB" id="ToxoDB:cyc_00660"/>
<organism evidence="2 3">
    <name type="scientific">Cyclospora cayetanensis</name>
    <dbReference type="NCBI Taxonomy" id="88456"/>
    <lineage>
        <taxon>Eukaryota</taxon>
        <taxon>Sar</taxon>
        <taxon>Alveolata</taxon>
        <taxon>Apicomplexa</taxon>
        <taxon>Conoidasida</taxon>
        <taxon>Coccidia</taxon>
        <taxon>Eucoccidiorida</taxon>
        <taxon>Eimeriorina</taxon>
        <taxon>Eimeriidae</taxon>
        <taxon>Cyclospora</taxon>
    </lineage>
</organism>
<feature type="compositionally biased region" description="Low complexity" evidence="1">
    <location>
        <begin position="442"/>
        <end position="455"/>
    </location>
</feature>